<evidence type="ECO:0000256" key="4">
    <source>
        <dbReference type="ARBA" id="ARBA00038858"/>
    </source>
</evidence>
<dbReference type="EC" id="5.1.3.14" evidence="4"/>
<dbReference type="Pfam" id="PF02350">
    <property type="entry name" value="Epimerase_2"/>
    <property type="match status" value="1"/>
</dbReference>
<protein>
    <recommendedName>
        <fullName evidence="4">UDP-N-acetylglucosamine 2-epimerase (non-hydrolyzing)</fullName>
        <ecNumber evidence="4">5.1.3.14</ecNumber>
    </recommendedName>
</protein>
<dbReference type="AlphaFoldDB" id="A0A378J1R1"/>
<dbReference type="GO" id="GO:0008761">
    <property type="term" value="F:UDP-N-acetylglucosamine 2-epimerase activity"/>
    <property type="evidence" value="ECO:0007669"/>
    <property type="project" value="UniProtKB-EC"/>
</dbReference>
<dbReference type="SUPFAM" id="SSF53756">
    <property type="entry name" value="UDP-Glycosyltransferase/glycogen phosphorylase"/>
    <property type="match status" value="1"/>
</dbReference>
<evidence type="ECO:0000256" key="3">
    <source>
        <dbReference type="ARBA" id="ARBA00038209"/>
    </source>
</evidence>
<dbReference type="STRING" id="45066.Lgra_0654"/>
<proteinExistence type="inferred from homology"/>
<dbReference type="EMBL" id="LNYE01000006">
    <property type="protein sequence ID" value="KTD14623.1"/>
    <property type="molecule type" value="Genomic_DNA"/>
</dbReference>
<accession>A0A378J1R1</accession>
<dbReference type="Proteomes" id="UP000054691">
    <property type="component" value="Unassembled WGS sequence"/>
</dbReference>
<keyword evidence="9" id="KW-1185">Reference proteome</keyword>
<dbReference type="InterPro" id="IPR003331">
    <property type="entry name" value="UDP_GlcNAc_Epimerase_2_dom"/>
</dbReference>
<reference evidence="8 10" key="2">
    <citation type="submission" date="2018-06" db="EMBL/GenBank/DDBJ databases">
        <authorList>
            <consortium name="Pathogen Informatics"/>
            <person name="Doyle S."/>
        </authorList>
    </citation>
    <scope>NUCLEOTIDE SEQUENCE [LARGE SCALE GENOMIC DNA]</scope>
    <source>
        <strain evidence="8 10">NCTC12388</strain>
    </source>
</reference>
<evidence type="ECO:0000313" key="8">
    <source>
        <dbReference type="EMBL" id="STX41684.1"/>
    </source>
</evidence>
<keyword evidence="1 5" id="KW-0413">Isomerase</keyword>
<dbReference type="PANTHER" id="PTHR43174">
    <property type="entry name" value="UDP-N-ACETYLGLUCOSAMINE 2-EPIMERASE"/>
    <property type="match status" value="1"/>
</dbReference>
<sequence length="172" mass="19826">MKHPFPEEMNRVLTARLTRIHFAPKLNNKNNLLAEGIFPDSIFITGNTIIDALRYIATQPVNYNLGIDTSKRIILVTCHRRESFGKPMKELCIALRKLANEFKDIQILFPVHPNPNVSQVVYQELSQLKQILLVPPLDYNIFIAILKQSYLILTDSGGVQEKPPRWVNLFWC</sequence>
<comment type="catalytic activity">
    <reaction evidence="2">
        <text>UDP-N-acetyl-alpha-D-glucosamine = UDP-N-acetyl-alpha-D-mannosamine</text>
        <dbReference type="Rhea" id="RHEA:17213"/>
        <dbReference type="ChEBI" id="CHEBI:57705"/>
        <dbReference type="ChEBI" id="CHEBI:68623"/>
        <dbReference type="EC" id="5.1.3.14"/>
    </reaction>
</comment>
<name>A0A378J1R1_9GAMM</name>
<evidence type="ECO:0000256" key="2">
    <source>
        <dbReference type="ARBA" id="ARBA00036080"/>
    </source>
</evidence>
<evidence type="ECO:0000313" key="7">
    <source>
        <dbReference type="EMBL" id="KTD14623.1"/>
    </source>
</evidence>
<evidence type="ECO:0000256" key="5">
    <source>
        <dbReference type="RuleBase" id="RU003513"/>
    </source>
</evidence>
<comment type="similarity">
    <text evidence="3 5">Belongs to the UDP-N-acetylglucosamine 2-epimerase family.</text>
</comment>
<dbReference type="Proteomes" id="UP000254476">
    <property type="component" value="Unassembled WGS sequence"/>
</dbReference>
<gene>
    <name evidence="8" type="primary">wecB_3</name>
    <name evidence="7" type="synonym">wecB_1</name>
    <name evidence="7" type="ORF">Lgra_0654</name>
    <name evidence="8" type="ORF">NCTC12388_00353</name>
</gene>
<evidence type="ECO:0000256" key="1">
    <source>
        <dbReference type="ARBA" id="ARBA00023235"/>
    </source>
</evidence>
<evidence type="ECO:0000313" key="10">
    <source>
        <dbReference type="Proteomes" id="UP000254476"/>
    </source>
</evidence>
<dbReference type="Gene3D" id="3.40.50.2000">
    <property type="entry name" value="Glycogen Phosphorylase B"/>
    <property type="match status" value="2"/>
</dbReference>
<dbReference type="EMBL" id="UGOB01000001">
    <property type="protein sequence ID" value="STX41684.1"/>
    <property type="molecule type" value="Genomic_DNA"/>
</dbReference>
<dbReference type="PANTHER" id="PTHR43174:SF2">
    <property type="entry name" value="UDP-N-ACETYLGLUCOSAMINE 2-EPIMERASE"/>
    <property type="match status" value="1"/>
</dbReference>
<reference evidence="7 9" key="1">
    <citation type="submission" date="2015-11" db="EMBL/GenBank/DDBJ databases">
        <title>Genomic analysis of 38 Legionella species identifies large and diverse effector repertoires.</title>
        <authorList>
            <person name="Burstein D."/>
            <person name="Amaro F."/>
            <person name="Zusman T."/>
            <person name="Lifshitz Z."/>
            <person name="Cohen O."/>
            <person name="Gilbert J.A."/>
            <person name="Pupko T."/>
            <person name="Shuman H.A."/>
            <person name="Segal G."/>
        </authorList>
    </citation>
    <scope>NUCLEOTIDE SEQUENCE [LARGE SCALE GENOMIC DNA]</scope>
    <source>
        <strain evidence="7 9">Lyon 8420412</strain>
    </source>
</reference>
<feature type="domain" description="UDP-N-acetylglucosamine 2-epimerase" evidence="6">
    <location>
        <begin position="2"/>
        <end position="161"/>
    </location>
</feature>
<evidence type="ECO:0000259" key="6">
    <source>
        <dbReference type="Pfam" id="PF02350"/>
    </source>
</evidence>
<organism evidence="8 10">
    <name type="scientific">Legionella gratiana</name>
    <dbReference type="NCBI Taxonomy" id="45066"/>
    <lineage>
        <taxon>Bacteria</taxon>
        <taxon>Pseudomonadati</taxon>
        <taxon>Pseudomonadota</taxon>
        <taxon>Gammaproteobacteria</taxon>
        <taxon>Legionellales</taxon>
        <taxon>Legionellaceae</taxon>
        <taxon>Legionella</taxon>
    </lineage>
</organism>
<dbReference type="InterPro" id="IPR029767">
    <property type="entry name" value="WecB-like"/>
</dbReference>
<evidence type="ECO:0000313" key="9">
    <source>
        <dbReference type="Proteomes" id="UP000054691"/>
    </source>
</evidence>